<organism evidence="5">
    <name type="scientific">Rhizopus microsporus var. microsporus</name>
    <dbReference type="NCBI Taxonomy" id="86635"/>
    <lineage>
        <taxon>Eukaryota</taxon>
        <taxon>Fungi</taxon>
        <taxon>Fungi incertae sedis</taxon>
        <taxon>Mucoromycota</taxon>
        <taxon>Mucoromycotina</taxon>
        <taxon>Mucoromycetes</taxon>
        <taxon>Mucorales</taxon>
        <taxon>Mucorineae</taxon>
        <taxon>Rhizopodaceae</taxon>
        <taxon>Rhizopus</taxon>
    </lineage>
</organism>
<feature type="region of interest" description="Disordered" evidence="3">
    <location>
        <begin position="90"/>
        <end position="140"/>
    </location>
</feature>
<dbReference type="Gene3D" id="2.40.50.40">
    <property type="match status" value="1"/>
</dbReference>
<dbReference type="Pfam" id="PF00385">
    <property type="entry name" value="Chromo"/>
    <property type="match status" value="1"/>
</dbReference>
<dbReference type="AlphaFoldDB" id="A0A1X0QMF2"/>
<dbReference type="InterPro" id="IPR016197">
    <property type="entry name" value="Chromo-like_dom_sf"/>
</dbReference>
<proteinExistence type="predicted"/>
<sequence>MIINVNRTSTSQPRYIGHYTVKRKTKGGSYILEGKTGALYPRNVPPNQIKVISENVITPAEGIYEVEAILDHQGAPGNYLYRVRRKGYSEKDDTWEPAEHSDNQSIINNYWRRRHQQPAETETNNRKRKNQPKKRSQTKR</sequence>
<protein>
    <recommendedName>
        <fullName evidence="4">Chromo domain-containing protein</fullName>
    </recommendedName>
</protein>
<dbReference type="PROSITE" id="PS50013">
    <property type="entry name" value="CHROMO_2"/>
    <property type="match status" value="1"/>
</dbReference>
<reference evidence="5" key="1">
    <citation type="journal article" date="2016" name="Proc. Natl. Acad. Sci. U.S.A.">
        <title>Lipid metabolic changes in an early divergent fungus govern the establishment of a mutualistic symbiosis with endobacteria.</title>
        <authorList>
            <person name="Lastovetsky O.A."/>
            <person name="Gaspar M.L."/>
            <person name="Mondo S.J."/>
            <person name="LaButti K.M."/>
            <person name="Sandor L."/>
            <person name="Grigoriev I.V."/>
            <person name="Henry S.A."/>
            <person name="Pawlowska T.E."/>
        </authorList>
    </citation>
    <scope>NUCLEOTIDE SEQUENCE [LARGE SCALE GENOMIC DNA]</scope>
    <source>
        <strain evidence="5">ATCC 52814</strain>
    </source>
</reference>
<dbReference type="SMART" id="SM00298">
    <property type="entry name" value="CHROMO"/>
    <property type="match status" value="1"/>
</dbReference>
<evidence type="ECO:0000313" key="5">
    <source>
        <dbReference type="EMBL" id="ORE00943.1"/>
    </source>
</evidence>
<dbReference type="PANTHER" id="PTHR22812">
    <property type="entry name" value="CHROMOBOX PROTEIN"/>
    <property type="match status" value="1"/>
</dbReference>
<dbReference type="EMBL" id="KV922215">
    <property type="protein sequence ID" value="ORE00943.1"/>
    <property type="molecule type" value="Genomic_DNA"/>
</dbReference>
<gene>
    <name evidence="5" type="ORF">BCV72DRAFT_218214</name>
</gene>
<dbReference type="VEuPathDB" id="FungiDB:BCV72DRAFT_218214"/>
<feature type="domain" description="Chromo" evidence="4">
    <location>
        <begin position="64"/>
        <end position="122"/>
    </location>
</feature>
<feature type="compositionally biased region" description="Basic residues" evidence="3">
    <location>
        <begin position="126"/>
        <end position="140"/>
    </location>
</feature>
<dbReference type="InterPro" id="IPR023780">
    <property type="entry name" value="Chromo_domain"/>
</dbReference>
<accession>A0A1X0QMF2</accession>
<dbReference type="InterPro" id="IPR000953">
    <property type="entry name" value="Chromo/chromo_shadow_dom"/>
</dbReference>
<keyword evidence="2" id="KW-0539">Nucleus</keyword>
<dbReference type="InterPro" id="IPR051219">
    <property type="entry name" value="Heterochromatin_chromo-domain"/>
</dbReference>
<dbReference type="OrthoDB" id="10267344at2759"/>
<evidence type="ECO:0000256" key="1">
    <source>
        <dbReference type="ARBA" id="ARBA00004123"/>
    </source>
</evidence>
<dbReference type="GO" id="GO:0005634">
    <property type="term" value="C:nucleus"/>
    <property type="evidence" value="ECO:0007669"/>
    <property type="project" value="UniProtKB-SubCell"/>
</dbReference>
<evidence type="ECO:0000256" key="3">
    <source>
        <dbReference type="SAM" id="MobiDB-lite"/>
    </source>
</evidence>
<comment type="subcellular location">
    <subcellularLocation>
        <location evidence="1">Nucleus</location>
    </subcellularLocation>
</comment>
<feature type="compositionally biased region" description="Basic and acidic residues" evidence="3">
    <location>
        <begin position="90"/>
        <end position="102"/>
    </location>
</feature>
<name>A0A1X0QMF2_RHIZD</name>
<dbReference type="SUPFAM" id="SSF54160">
    <property type="entry name" value="Chromo domain-like"/>
    <property type="match status" value="1"/>
</dbReference>
<dbReference type="Proteomes" id="UP000242414">
    <property type="component" value="Unassembled WGS sequence"/>
</dbReference>
<evidence type="ECO:0000259" key="4">
    <source>
        <dbReference type="PROSITE" id="PS50013"/>
    </source>
</evidence>
<evidence type="ECO:0000256" key="2">
    <source>
        <dbReference type="ARBA" id="ARBA00023242"/>
    </source>
</evidence>
<dbReference type="CDD" id="cd00024">
    <property type="entry name" value="CD_CSD"/>
    <property type="match status" value="1"/>
</dbReference>